<dbReference type="Pfam" id="PF02575">
    <property type="entry name" value="YbaB_DNA_bd"/>
    <property type="match status" value="1"/>
</dbReference>
<evidence type="ECO:0000256" key="3">
    <source>
        <dbReference type="SAM" id="Coils"/>
    </source>
</evidence>
<dbReference type="Gene3D" id="3.30.1310.10">
    <property type="entry name" value="Nucleoid-associated protein YbaB-like domain"/>
    <property type="match status" value="1"/>
</dbReference>
<dbReference type="GO" id="GO:0003677">
    <property type="term" value="F:DNA binding"/>
    <property type="evidence" value="ECO:0007669"/>
    <property type="project" value="UniProtKB-UniRule"/>
</dbReference>
<dbReference type="PANTHER" id="PTHR33449:SF1">
    <property type="entry name" value="NUCLEOID-ASSOCIATED PROTEIN YBAB"/>
    <property type="match status" value="1"/>
</dbReference>
<comment type="similarity">
    <text evidence="2">Belongs to the YbaB/EbfC family.</text>
</comment>
<protein>
    <recommendedName>
        <fullName evidence="2">Nucleoid-associated protein E6H04_06440</fullName>
    </recommendedName>
</protein>
<keyword evidence="3" id="KW-0175">Coiled coil</keyword>
<reference evidence="4 5" key="1">
    <citation type="journal article" date="2019" name="Nat. Microbiol.">
        <title>Mediterranean grassland soil C-N compound turnover is dependent on rainfall and depth, and is mediated by genomically divergent microorganisms.</title>
        <authorList>
            <person name="Diamond S."/>
            <person name="Andeer P.F."/>
            <person name="Li Z."/>
            <person name="Crits-Christoph A."/>
            <person name="Burstein D."/>
            <person name="Anantharaman K."/>
            <person name="Lane K.R."/>
            <person name="Thomas B.C."/>
            <person name="Pan C."/>
            <person name="Northen T.R."/>
            <person name="Banfield J.F."/>
        </authorList>
    </citation>
    <scope>NUCLEOTIDE SEQUENCE [LARGE SCALE GENOMIC DNA]</scope>
    <source>
        <strain evidence="4">NP_7</strain>
    </source>
</reference>
<dbReference type="SUPFAM" id="SSF82607">
    <property type="entry name" value="YbaB-like"/>
    <property type="match status" value="1"/>
</dbReference>
<keyword evidence="1 2" id="KW-0238">DNA-binding</keyword>
<dbReference type="HAMAP" id="MF_00274">
    <property type="entry name" value="DNA_YbaB_EbfC"/>
    <property type="match status" value="1"/>
</dbReference>
<proteinExistence type="inferred from homology"/>
<dbReference type="GO" id="GO:0005829">
    <property type="term" value="C:cytosol"/>
    <property type="evidence" value="ECO:0007669"/>
    <property type="project" value="TreeGrafter"/>
</dbReference>
<dbReference type="PIRSF" id="PIRSF004555">
    <property type="entry name" value="UCP004555"/>
    <property type="match status" value="1"/>
</dbReference>
<organism evidence="4 5">
    <name type="scientific">Candidatus Segetimicrobium genomatis</name>
    <dbReference type="NCBI Taxonomy" id="2569760"/>
    <lineage>
        <taxon>Bacteria</taxon>
        <taxon>Bacillati</taxon>
        <taxon>Candidatus Sysuimicrobiota</taxon>
        <taxon>Candidatus Sysuimicrobiia</taxon>
        <taxon>Candidatus Sysuimicrobiales</taxon>
        <taxon>Candidatus Segetimicrobiaceae</taxon>
        <taxon>Candidatus Segetimicrobium</taxon>
    </lineage>
</organism>
<comment type="function">
    <text evidence="2">Binds to DNA and alters its conformation. May be involved in regulation of gene expression, nucleoid organization and DNA protection.</text>
</comment>
<dbReference type="InterPro" id="IPR004401">
    <property type="entry name" value="YbaB/EbfC"/>
</dbReference>
<evidence type="ECO:0000256" key="2">
    <source>
        <dbReference type="HAMAP-Rule" id="MF_00274"/>
    </source>
</evidence>
<dbReference type="InterPro" id="IPR036894">
    <property type="entry name" value="YbaB-like_sf"/>
</dbReference>
<dbReference type="PANTHER" id="PTHR33449">
    <property type="entry name" value="NUCLEOID-ASSOCIATED PROTEIN YBAB"/>
    <property type="match status" value="1"/>
</dbReference>
<accession>A0A537JDD3</accession>
<gene>
    <name evidence="4" type="ORF">E6H04_06440</name>
</gene>
<evidence type="ECO:0000313" key="4">
    <source>
        <dbReference type="EMBL" id="TMI81541.1"/>
    </source>
</evidence>
<dbReference type="EMBL" id="VBAO01000166">
    <property type="protein sequence ID" value="TMI81541.1"/>
    <property type="molecule type" value="Genomic_DNA"/>
</dbReference>
<comment type="subunit">
    <text evidence="2">Homodimer.</text>
</comment>
<dbReference type="GO" id="GO:0043590">
    <property type="term" value="C:bacterial nucleoid"/>
    <property type="evidence" value="ECO:0007669"/>
    <property type="project" value="UniProtKB-UniRule"/>
</dbReference>
<dbReference type="AlphaFoldDB" id="A0A537JDD3"/>
<dbReference type="NCBIfam" id="TIGR00103">
    <property type="entry name" value="DNA_YbaB_EbfC"/>
    <property type="match status" value="1"/>
</dbReference>
<evidence type="ECO:0000256" key="1">
    <source>
        <dbReference type="ARBA" id="ARBA00023125"/>
    </source>
</evidence>
<name>A0A537JDD3_9BACT</name>
<keyword evidence="2" id="KW-0963">Cytoplasm</keyword>
<comment type="caution">
    <text evidence="4">The sequence shown here is derived from an EMBL/GenBank/DDBJ whole genome shotgun (WGS) entry which is preliminary data.</text>
</comment>
<dbReference type="Proteomes" id="UP000320048">
    <property type="component" value="Unassembled WGS sequence"/>
</dbReference>
<feature type="coiled-coil region" evidence="3">
    <location>
        <begin position="4"/>
        <end position="31"/>
    </location>
</feature>
<comment type="subcellular location">
    <subcellularLocation>
        <location evidence="2">Cytoplasm</location>
        <location evidence="2">Nucleoid</location>
    </subcellularLocation>
</comment>
<evidence type="ECO:0000313" key="5">
    <source>
        <dbReference type="Proteomes" id="UP000320048"/>
    </source>
</evidence>
<sequence length="113" mass="11904">MFNMQKMLKQVQKLQEEMARVQEELARERVEASAGGGVVRAVANGHGDLVEIAIDPSVVDPSDVAMLQDLVLAAAGEAIRKARDHAAERMKAVTGGLQLPGMPGLPGFPGMGA</sequence>